<dbReference type="GO" id="GO:0003697">
    <property type="term" value="F:single-stranded DNA binding"/>
    <property type="evidence" value="ECO:0007669"/>
    <property type="project" value="UniProtKB-UniRule"/>
</dbReference>
<comment type="caution">
    <text evidence="1">Lacks conserved residue(s) required for the propagation of feature annotation.</text>
</comment>
<name>A0A2K9YSI0_METHO</name>
<dbReference type="GO" id="GO:0009295">
    <property type="term" value="C:nucleoid"/>
    <property type="evidence" value="ECO:0007669"/>
    <property type="project" value="TreeGrafter"/>
</dbReference>
<reference evidence="3 4" key="2">
    <citation type="submission" date="2018-10" db="EMBL/GenBank/DDBJ databases">
        <title>Detection and isolation of Mycoplasma hominis as a predominant microorganism from pelvic cavity of patient with salpingitis and tubo-ovarian abscess.</title>
        <authorList>
            <person name="Guschin A.E."/>
            <person name="Khayrullina G.A."/>
            <person name="Rakovskaya I.V."/>
            <person name="Shelenkov A.A."/>
            <person name="Shagin D.A."/>
        </authorList>
    </citation>
    <scope>NUCLEOTIDE SEQUENCE [LARGE SCALE GENOMIC DNA]</scope>
    <source>
        <strain evidence="4">TOA</strain>
    </source>
</reference>
<dbReference type="AlphaFoldDB" id="A0A2K9YSI0"/>
<dbReference type="OMA" id="RTHWIPI"/>
<evidence type="ECO:0000313" key="3">
    <source>
        <dbReference type="EMBL" id="AYN65238.1"/>
    </source>
</evidence>
<dbReference type="PANTHER" id="PTHR10302">
    <property type="entry name" value="SINGLE-STRANDED DNA-BINDING PROTEIN"/>
    <property type="match status" value="1"/>
</dbReference>
<dbReference type="PIRSF" id="PIRSF002070">
    <property type="entry name" value="SSB"/>
    <property type="match status" value="1"/>
</dbReference>
<evidence type="ECO:0000256" key="2">
    <source>
        <dbReference type="SAM" id="MobiDB-lite"/>
    </source>
</evidence>
<dbReference type="InterPro" id="IPR011344">
    <property type="entry name" value="ssDNA-bd"/>
</dbReference>
<dbReference type="SUPFAM" id="SSF50249">
    <property type="entry name" value="Nucleic acid-binding proteins"/>
    <property type="match status" value="1"/>
</dbReference>
<feature type="region of interest" description="Disordered" evidence="2">
    <location>
        <begin position="105"/>
        <end position="155"/>
    </location>
</feature>
<dbReference type="InterPro" id="IPR012340">
    <property type="entry name" value="NA-bd_OB-fold"/>
</dbReference>
<evidence type="ECO:0000256" key="1">
    <source>
        <dbReference type="HAMAP-Rule" id="MF_00984"/>
    </source>
</evidence>
<dbReference type="Proteomes" id="UP000029712">
    <property type="component" value="Chromosome"/>
</dbReference>
<dbReference type="PANTHER" id="PTHR10302:SF27">
    <property type="entry name" value="SINGLE-STRANDED DNA-BINDING PROTEIN"/>
    <property type="match status" value="1"/>
</dbReference>
<dbReference type="Pfam" id="PF00436">
    <property type="entry name" value="SSB"/>
    <property type="match status" value="1"/>
</dbReference>
<sequence length="155" mass="17724">MNKVFLIGRLSAKPYKNVTPSNVEYSRFTMAIRREYAAPNSEPVVDFVPCVAWRSNATFINKYLDKGSLLLVEGTFQSSRFNNGDGQISTSYVVSVEKIQSLETREMSENRRKNNNGKEFNIATEESNTIDNNLENNHQSNESNDNPFDQLDWDL</sequence>
<proteinExistence type="inferred from homology"/>
<reference evidence="3 4" key="1">
    <citation type="submission" date="2014-08" db="EMBL/GenBank/DDBJ databases">
        <authorList>
            <person name="Kuleshov K."/>
            <person name="Dedkov V."/>
            <person name="Markelov M."/>
            <person name="Pimkina E."/>
        </authorList>
    </citation>
    <scope>NUCLEOTIDE SEQUENCE [LARGE SCALE GENOMIC DNA]</scope>
    <source>
        <strain evidence="4">TOA</strain>
    </source>
</reference>
<dbReference type="InterPro" id="IPR000424">
    <property type="entry name" value="Primosome_PriB/ssb"/>
</dbReference>
<comment type="subunit">
    <text evidence="1">Homotetramer.</text>
</comment>
<accession>A0A2K9YSI0</accession>
<dbReference type="NCBIfam" id="TIGR00621">
    <property type="entry name" value="ssb"/>
    <property type="match status" value="1"/>
</dbReference>
<dbReference type="CDD" id="cd04496">
    <property type="entry name" value="SSB_OBF"/>
    <property type="match status" value="1"/>
</dbReference>
<dbReference type="GeneID" id="89679159"/>
<gene>
    <name evidence="3" type="primary">ssb</name>
    <name evidence="3" type="ORF">KN71_000730</name>
</gene>
<dbReference type="PROSITE" id="PS50935">
    <property type="entry name" value="SSB"/>
    <property type="match status" value="1"/>
</dbReference>
<dbReference type="EMBL" id="CP033021">
    <property type="protein sequence ID" value="AYN65238.1"/>
    <property type="molecule type" value="Genomic_DNA"/>
</dbReference>
<dbReference type="OrthoDB" id="9809878at2"/>
<dbReference type="Gene3D" id="2.40.50.140">
    <property type="entry name" value="Nucleic acid-binding proteins"/>
    <property type="match status" value="1"/>
</dbReference>
<protein>
    <recommendedName>
        <fullName evidence="1">Single-stranded DNA-binding protein</fullName>
        <shortName evidence="1">SSB</shortName>
    </recommendedName>
</protein>
<dbReference type="HAMAP" id="MF_00984">
    <property type="entry name" value="SSB"/>
    <property type="match status" value="1"/>
</dbReference>
<evidence type="ECO:0000313" key="4">
    <source>
        <dbReference type="Proteomes" id="UP000029712"/>
    </source>
</evidence>
<feature type="compositionally biased region" description="Polar residues" evidence="2">
    <location>
        <begin position="124"/>
        <end position="147"/>
    </location>
</feature>
<keyword evidence="1 3" id="KW-0238">DNA-binding</keyword>
<dbReference type="RefSeq" id="WP_012855390.1">
    <property type="nucleotide sequence ID" value="NZ_CP009677.1"/>
</dbReference>
<organism evidence="3 4">
    <name type="scientific">Metamycoplasma hominis</name>
    <name type="common">Mycoplasma hominis</name>
    <dbReference type="NCBI Taxonomy" id="2098"/>
    <lineage>
        <taxon>Bacteria</taxon>
        <taxon>Bacillati</taxon>
        <taxon>Mycoplasmatota</taxon>
        <taxon>Mycoplasmoidales</taxon>
        <taxon>Metamycoplasmataceae</taxon>
        <taxon>Metamycoplasma</taxon>
    </lineage>
</organism>
<dbReference type="GO" id="GO:0006260">
    <property type="term" value="P:DNA replication"/>
    <property type="evidence" value="ECO:0007669"/>
    <property type="project" value="InterPro"/>
</dbReference>